<organism evidence="5 6">
    <name type="scientific">Sphingobacterium hotanense</name>
    <dbReference type="NCBI Taxonomy" id="649196"/>
    <lineage>
        <taxon>Bacteria</taxon>
        <taxon>Pseudomonadati</taxon>
        <taxon>Bacteroidota</taxon>
        <taxon>Sphingobacteriia</taxon>
        <taxon>Sphingobacteriales</taxon>
        <taxon>Sphingobacteriaceae</taxon>
        <taxon>Sphingobacterium</taxon>
    </lineage>
</organism>
<sequence length="323" mass="37981">MIIRAKIKEHNEWLFWEELSEETTAPNALSEKNISISKYPINISSYQILSRGIFIIQAEMFFSEAASIQAEIDSEAIVRQFIISMNQHNKPTFSKHNIRYLPTLNEEHNVPEKQKCLYILLVMTPSFYHNLVTIYNPLHEQFKQRMGQRHAVSIFDQDLPATMEMLHTIEELAKTKEKNELKQIFTNAKVLELIMYQFEQFGLAAAKDTEEIRTEDILKLEEAKRILTQQFVDPPTHRQLSKIVLLNEFKLRNGFKRYFGTTIYNFITRLRMEEAKRLILDEEKNMYEIATLVGFKHQASFTHAFKKYYGILPSDIFRSNNSG</sequence>
<keyword evidence="1" id="KW-0805">Transcription regulation</keyword>
<gene>
    <name evidence="5" type="ORF">HX018_10500</name>
</gene>
<evidence type="ECO:0000259" key="4">
    <source>
        <dbReference type="PROSITE" id="PS01124"/>
    </source>
</evidence>
<dbReference type="EMBL" id="JACAGK010000026">
    <property type="protein sequence ID" value="MDM1048669.1"/>
    <property type="molecule type" value="Genomic_DNA"/>
</dbReference>
<keyword evidence="2" id="KW-0238">DNA-binding</keyword>
<dbReference type="InterPro" id="IPR053142">
    <property type="entry name" value="PchR_regulatory_protein"/>
</dbReference>
<evidence type="ECO:0000313" key="6">
    <source>
        <dbReference type="Proteomes" id="UP001170954"/>
    </source>
</evidence>
<keyword evidence="6" id="KW-1185">Reference proteome</keyword>
<evidence type="ECO:0000256" key="1">
    <source>
        <dbReference type="ARBA" id="ARBA00023015"/>
    </source>
</evidence>
<proteinExistence type="predicted"/>
<dbReference type="PROSITE" id="PS00041">
    <property type="entry name" value="HTH_ARAC_FAMILY_1"/>
    <property type="match status" value="1"/>
</dbReference>
<dbReference type="PROSITE" id="PS01124">
    <property type="entry name" value="HTH_ARAC_FAMILY_2"/>
    <property type="match status" value="1"/>
</dbReference>
<evidence type="ECO:0000256" key="2">
    <source>
        <dbReference type="ARBA" id="ARBA00023125"/>
    </source>
</evidence>
<dbReference type="Pfam" id="PF12833">
    <property type="entry name" value="HTH_18"/>
    <property type="match status" value="1"/>
</dbReference>
<accession>A0ABT7NN54</accession>
<dbReference type="Gene3D" id="1.10.10.60">
    <property type="entry name" value="Homeodomain-like"/>
    <property type="match status" value="2"/>
</dbReference>
<comment type="caution">
    <text evidence="5">The sequence shown here is derived from an EMBL/GenBank/DDBJ whole genome shotgun (WGS) entry which is preliminary data.</text>
</comment>
<dbReference type="Proteomes" id="UP001170954">
    <property type="component" value="Unassembled WGS sequence"/>
</dbReference>
<dbReference type="PANTHER" id="PTHR47893:SF1">
    <property type="entry name" value="REGULATORY PROTEIN PCHR"/>
    <property type="match status" value="1"/>
</dbReference>
<dbReference type="InterPro" id="IPR018060">
    <property type="entry name" value="HTH_AraC"/>
</dbReference>
<protein>
    <submittedName>
        <fullName evidence="5">Helix-turn-helix transcriptional regulator</fullName>
    </submittedName>
</protein>
<reference evidence="5" key="1">
    <citation type="submission" date="2020-06" db="EMBL/GenBank/DDBJ databases">
        <authorList>
            <person name="Dong N."/>
        </authorList>
    </citation>
    <scope>NUCLEOTIDE SEQUENCE</scope>
    <source>
        <strain evidence="5">R1692</strain>
    </source>
</reference>
<reference evidence="5" key="2">
    <citation type="journal article" date="2022" name="Sci. Total Environ.">
        <title>Prevalence, transmission, and molecular epidemiology of tet(X)-positive bacteria among humans, animals, and environmental niches in China: An epidemiological, and genomic-based study.</title>
        <authorList>
            <person name="Dong N."/>
            <person name="Zeng Y."/>
            <person name="Cai C."/>
            <person name="Sun C."/>
            <person name="Lu J."/>
            <person name="Liu C."/>
            <person name="Zhou H."/>
            <person name="Sun Q."/>
            <person name="Shu L."/>
            <person name="Wang H."/>
            <person name="Wang Y."/>
            <person name="Wang S."/>
            <person name="Wu C."/>
            <person name="Chan E.W."/>
            <person name="Chen G."/>
            <person name="Shen Z."/>
            <person name="Chen S."/>
            <person name="Zhang R."/>
        </authorList>
    </citation>
    <scope>NUCLEOTIDE SEQUENCE</scope>
    <source>
        <strain evidence="5">R1692</strain>
    </source>
</reference>
<dbReference type="SMART" id="SM00342">
    <property type="entry name" value="HTH_ARAC"/>
    <property type="match status" value="1"/>
</dbReference>
<keyword evidence="3" id="KW-0804">Transcription</keyword>
<dbReference type="InterPro" id="IPR018062">
    <property type="entry name" value="HTH_AraC-typ_CS"/>
</dbReference>
<dbReference type="InterPro" id="IPR009057">
    <property type="entry name" value="Homeodomain-like_sf"/>
</dbReference>
<dbReference type="SUPFAM" id="SSF46689">
    <property type="entry name" value="Homeodomain-like"/>
    <property type="match status" value="1"/>
</dbReference>
<dbReference type="PANTHER" id="PTHR47893">
    <property type="entry name" value="REGULATORY PROTEIN PCHR"/>
    <property type="match status" value="1"/>
</dbReference>
<dbReference type="RefSeq" id="WP_286651384.1">
    <property type="nucleotide sequence ID" value="NZ_JACAGK010000026.1"/>
</dbReference>
<feature type="domain" description="HTH araC/xylS-type" evidence="4">
    <location>
        <begin position="221"/>
        <end position="319"/>
    </location>
</feature>
<name>A0ABT7NN54_9SPHI</name>
<evidence type="ECO:0000256" key="3">
    <source>
        <dbReference type="ARBA" id="ARBA00023163"/>
    </source>
</evidence>
<evidence type="ECO:0000313" key="5">
    <source>
        <dbReference type="EMBL" id="MDM1048669.1"/>
    </source>
</evidence>